<gene>
    <name evidence="2" type="ORF">EUTSA_v10022165mg</name>
</gene>
<dbReference type="Pfam" id="PF00646">
    <property type="entry name" value="F-box"/>
    <property type="match status" value="1"/>
</dbReference>
<dbReference type="CDD" id="cd22160">
    <property type="entry name" value="F-box_AtFBL13-like"/>
    <property type="match status" value="1"/>
</dbReference>
<evidence type="ECO:0000313" key="3">
    <source>
        <dbReference type="Proteomes" id="UP000030689"/>
    </source>
</evidence>
<feature type="domain" description="F-box" evidence="1">
    <location>
        <begin position="20"/>
        <end position="56"/>
    </location>
</feature>
<dbReference type="InterPro" id="IPR001810">
    <property type="entry name" value="F-box_dom"/>
</dbReference>
<dbReference type="InterPro" id="IPR055357">
    <property type="entry name" value="LRR_At1g61320_AtMIF1"/>
</dbReference>
<accession>V4NNN4</accession>
<proteinExistence type="predicted"/>
<protein>
    <recommendedName>
        <fullName evidence="1">F-box domain-containing protein</fullName>
    </recommendedName>
</protein>
<dbReference type="PANTHER" id="PTHR34223:SF51">
    <property type="entry name" value="OS06G0556300 PROTEIN"/>
    <property type="match status" value="1"/>
</dbReference>
<evidence type="ECO:0000313" key="2">
    <source>
        <dbReference type="EMBL" id="ESQ48096.1"/>
    </source>
</evidence>
<dbReference type="SUPFAM" id="SSF52047">
    <property type="entry name" value="RNI-like"/>
    <property type="match status" value="1"/>
</dbReference>
<reference evidence="2 3" key="1">
    <citation type="journal article" date="2013" name="Front. Plant Sci.">
        <title>The Reference Genome of the Halophytic Plant Eutrema salsugineum.</title>
        <authorList>
            <person name="Yang R."/>
            <person name="Jarvis D.E."/>
            <person name="Chen H."/>
            <person name="Beilstein M.A."/>
            <person name="Grimwood J."/>
            <person name="Jenkins J."/>
            <person name="Shu S."/>
            <person name="Prochnik S."/>
            <person name="Xin M."/>
            <person name="Ma C."/>
            <person name="Schmutz J."/>
            <person name="Wing R.A."/>
            <person name="Mitchell-Olds T."/>
            <person name="Schumaker K.S."/>
            <person name="Wang X."/>
        </authorList>
    </citation>
    <scope>NUCLEOTIDE SEQUENCE [LARGE SCALE GENOMIC DNA]</scope>
</reference>
<dbReference type="Gramene" id="ESQ48096">
    <property type="protein sequence ID" value="ESQ48096"/>
    <property type="gene ID" value="EUTSA_v10022165mg"/>
</dbReference>
<evidence type="ECO:0000259" key="1">
    <source>
        <dbReference type="PROSITE" id="PS50181"/>
    </source>
</evidence>
<dbReference type="OMA" id="VAPHINC"/>
<dbReference type="STRING" id="72664.V4NNN4"/>
<dbReference type="AlphaFoldDB" id="V4NNN4"/>
<dbReference type="Proteomes" id="UP000030689">
    <property type="component" value="Unassembled WGS sequence"/>
</dbReference>
<dbReference type="PROSITE" id="PS50181">
    <property type="entry name" value="FBOX"/>
    <property type="match status" value="1"/>
</dbReference>
<sequence length="432" mass="49181">MATGDRRRRKNNIGGGGGGVDSISSLPDELLQQILCFLPTKFAIRTSLLSKRWRRIWCDTPCISFESCALLAASRSMIQDRYTAPKMMSLHLRTGMVCNVKHINSWIELAKSRKVENIYLQLYFKSGYKYIPPDSFYIDSSLKELSLSFTAMIPRGSVSWTSLKKLTLSHCRLSDESLATILSGCPVLQSLTLSFCYELTVFDLSNSPSLKTLEVDPHYRPTPMQIVAPHIHCLKLTNSQLPCTLVDVSSLAEANLVFRNSSLDETIADFVRKMQEMLEKLHNVDKLTIGENFLQILSRLKLRGVPFPVFNVKALTLETFLFEYVIPPGIERLLQNSPYLKRLTVHARTCKTEPQGFRWSKSLRDEESKRVATFMELMFKSIKTLEKMVVRLSDCHLEARGFKEMDQTLPHDNNNNNVSIVFADTRYISGDS</sequence>
<dbReference type="EMBL" id="KI517408">
    <property type="protein sequence ID" value="ESQ48096.1"/>
    <property type="molecule type" value="Genomic_DNA"/>
</dbReference>
<keyword evidence="3" id="KW-1185">Reference proteome</keyword>
<dbReference type="InterPro" id="IPR053197">
    <property type="entry name" value="F-box_SCFL_complex_component"/>
</dbReference>
<dbReference type="InterPro" id="IPR032675">
    <property type="entry name" value="LRR_dom_sf"/>
</dbReference>
<organism evidence="2 3">
    <name type="scientific">Eutrema salsugineum</name>
    <name type="common">Saltwater cress</name>
    <name type="synonym">Sisymbrium salsugineum</name>
    <dbReference type="NCBI Taxonomy" id="72664"/>
    <lineage>
        <taxon>Eukaryota</taxon>
        <taxon>Viridiplantae</taxon>
        <taxon>Streptophyta</taxon>
        <taxon>Embryophyta</taxon>
        <taxon>Tracheophyta</taxon>
        <taxon>Spermatophyta</taxon>
        <taxon>Magnoliopsida</taxon>
        <taxon>eudicotyledons</taxon>
        <taxon>Gunneridae</taxon>
        <taxon>Pentapetalae</taxon>
        <taxon>rosids</taxon>
        <taxon>malvids</taxon>
        <taxon>Brassicales</taxon>
        <taxon>Brassicaceae</taxon>
        <taxon>Eutremeae</taxon>
        <taxon>Eutrema</taxon>
    </lineage>
</organism>
<dbReference type="PANTHER" id="PTHR34223">
    <property type="entry name" value="OS11G0201299 PROTEIN"/>
    <property type="match status" value="1"/>
</dbReference>
<dbReference type="SUPFAM" id="SSF81383">
    <property type="entry name" value="F-box domain"/>
    <property type="match status" value="1"/>
</dbReference>
<dbReference type="InterPro" id="IPR036047">
    <property type="entry name" value="F-box-like_dom_sf"/>
</dbReference>
<dbReference type="SMART" id="SM00256">
    <property type="entry name" value="FBOX"/>
    <property type="match status" value="1"/>
</dbReference>
<dbReference type="InterPro" id="IPR053781">
    <property type="entry name" value="F-box_AtFBL13-like"/>
</dbReference>
<dbReference type="Gene3D" id="1.20.1280.50">
    <property type="match status" value="1"/>
</dbReference>
<dbReference type="KEGG" id="eus:EUTSA_v10022165mg"/>
<dbReference type="Gene3D" id="3.80.10.10">
    <property type="entry name" value="Ribonuclease Inhibitor"/>
    <property type="match status" value="1"/>
</dbReference>
<name>V4NNN4_EUTSA</name>
<dbReference type="Pfam" id="PF23622">
    <property type="entry name" value="LRR_At1g61320_AtMIF1"/>
    <property type="match status" value="1"/>
</dbReference>